<dbReference type="WBParaSite" id="scf7180000416432.g377">
    <property type="protein sequence ID" value="scf7180000416432.g377"/>
    <property type="gene ID" value="scf7180000416432.g377"/>
</dbReference>
<accession>A0A915NH77</accession>
<feature type="region of interest" description="Disordered" evidence="1">
    <location>
        <begin position="36"/>
        <end position="71"/>
    </location>
</feature>
<reference evidence="3" key="1">
    <citation type="submission" date="2022-11" db="UniProtKB">
        <authorList>
            <consortium name="WormBaseParasite"/>
        </authorList>
    </citation>
    <scope>IDENTIFICATION</scope>
</reference>
<name>A0A915NH77_9BILA</name>
<evidence type="ECO:0000313" key="2">
    <source>
        <dbReference type="Proteomes" id="UP000887560"/>
    </source>
</evidence>
<protein>
    <submittedName>
        <fullName evidence="3">Uncharacterized protein</fullName>
    </submittedName>
</protein>
<dbReference type="Proteomes" id="UP000887560">
    <property type="component" value="Unplaced"/>
</dbReference>
<proteinExistence type="predicted"/>
<evidence type="ECO:0000313" key="3">
    <source>
        <dbReference type="WBParaSite" id="scf7180000416432.g377"/>
    </source>
</evidence>
<evidence type="ECO:0000256" key="1">
    <source>
        <dbReference type="SAM" id="MobiDB-lite"/>
    </source>
</evidence>
<organism evidence="2 3">
    <name type="scientific">Meloidogyne floridensis</name>
    <dbReference type="NCBI Taxonomy" id="298350"/>
    <lineage>
        <taxon>Eukaryota</taxon>
        <taxon>Metazoa</taxon>
        <taxon>Ecdysozoa</taxon>
        <taxon>Nematoda</taxon>
        <taxon>Chromadorea</taxon>
        <taxon>Rhabditida</taxon>
        <taxon>Tylenchina</taxon>
        <taxon>Tylenchomorpha</taxon>
        <taxon>Tylenchoidea</taxon>
        <taxon>Meloidogynidae</taxon>
        <taxon>Meloidogyninae</taxon>
        <taxon>Meloidogyne</taxon>
    </lineage>
</organism>
<feature type="compositionally biased region" description="Polar residues" evidence="1">
    <location>
        <begin position="47"/>
        <end position="71"/>
    </location>
</feature>
<sequence>MKIQQLINCQQKNHLNKIEVGNIKNENKGENDVINEDNIFLPPLGSPSPTEISSNQQTQPISTKSPPINNENIHLHNFDNLQKSFFQPNISYNSLAQSNLAQALMLLQQNNYNNNQITPNFRPIVTPTFQSSTECRGFKHFMGGTFGNRQKWQMEVMKEEKKGKDCWYTFLECAQQYCPHFMAYENQ</sequence>
<dbReference type="AlphaFoldDB" id="A0A915NH77"/>
<keyword evidence="2" id="KW-1185">Reference proteome</keyword>